<dbReference type="EMBL" id="AY731175">
    <property type="protein sequence ID" value="AAY16834.1"/>
    <property type="molecule type" value="Genomic_DNA"/>
</dbReference>
<accession>Q535E2</accession>
<organism evidence="2">
    <name type="scientific">Tetratrichobothrius flavicaudis</name>
    <dbReference type="NCBI Taxonomy" id="100976"/>
    <lineage>
        <taxon>Eukaryota</taxon>
        <taxon>Metazoa</taxon>
        <taxon>Ecdysozoa</taxon>
        <taxon>Arthropoda</taxon>
        <taxon>Chelicerata</taxon>
        <taxon>Arachnida</taxon>
        <taxon>Scorpiones</taxon>
        <taxon>Iurida</taxon>
        <taxon>Chactoidea</taxon>
        <taxon>Euscorpiidae</taxon>
        <taxon>Euscorpiinae</taxon>
        <taxon>Tetratrichobothrius</taxon>
    </lineage>
</organism>
<proteinExistence type="predicted"/>
<keyword evidence="2" id="KW-0496">Mitochondrion</keyword>
<evidence type="ECO:0000256" key="1">
    <source>
        <dbReference type="SAM" id="Phobius"/>
    </source>
</evidence>
<gene>
    <name evidence="2" type="primary">ATP8</name>
</gene>
<name>Q535E2_9SCOR</name>
<keyword evidence="1" id="KW-0812">Transmembrane</keyword>
<reference evidence="2" key="2">
    <citation type="journal article" date="2006" name="Mol. Phylogenet. Evol.">
        <title>Phylogeny of Arthropoda inferred from mitochondrial sequences: strategies for limiting the misleading effects of multiple changes in pattern and rates of substitution.</title>
        <authorList>
            <person name="Hassanin A."/>
        </authorList>
    </citation>
    <scope>NUCLEOTIDE SEQUENCE</scope>
</reference>
<feature type="transmembrane region" description="Helical" evidence="1">
    <location>
        <begin position="7"/>
        <end position="31"/>
    </location>
</feature>
<sequence>MPQMSPLGWAWMVISVIFGYLLFLVFFYYVWVMSMFFGSFSFLGDSSCWVW</sequence>
<dbReference type="AlphaFoldDB" id="Q535E2"/>
<geneLocation type="mitochondrion" evidence="2"/>
<reference evidence="2" key="1">
    <citation type="journal article" date="2005" name="Syst. Biol.">
        <title>Evidence for multiple reversals of asymmetric mutational constraints during the evolution of the mitochondrial genome of metazoa, and consequences for phylogenetic inferences.</title>
        <authorList>
            <person name="Hassanin A."/>
            <person name="Leger N."/>
            <person name="Deutsch J."/>
        </authorList>
    </citation>
    <scope>NUCLEOTIDE SEQUENCE</scope>
</reference>
<keyword evidence="1" id="KW-0472">Membrane</keyword>
<protein>
    <submittedName>
        <fullName evidence="2">ATP synthase F0 subunit 8</fullName>
    </submittedName>
</protein>
<keyword evidence="1" id="KW-1133">Transmembrane helix</keyword>
<evidence type="ECO:0000313" key="2">
    <source>
        <dbReference type="EMBL" id="AAY16834.1"/>
    </source>
</evidence>